<keyword evidence="10" id="KW-1185">Reference proteome</keyword>
<organism evidence="9 10">
    <name type="scientific">Adhaeribacter swui</name>
    <dbReference type="NCBI Taxonomy" id="2086471"/>
    <lineage>
        <taxon>Bacteria</taxon>
        <taxon>Pseudomonadati</taxon>
        <taxon>Bacteroidota</taxon>
        <taxon>Cytophagia</taxon>
        <taxon>Cytophagales</taxon>
        <taxon>Hymenobacteraceae</taxon>
        <taxon>Adhaeribacter</taxon>
    </lineage>
</organism>
<evidence type="ECO:0000313" key="10">
    <source>
        <dbReference type="Proteomes" id="UP000515237"/>
    </source>
</evidence>
<dbReference type="SUPFAM" id="SSF48452">
    <property type="entry name" value="TPR-like"/>
    <property type="match status" value="1"/>
</dbReference>
<dbReference type="Proteomes" id="UP000515237">
    <property type="component" value="Chromosome"/>
</dbReference>
<evidence type="ECO:0000256" key="4">
    <source>
        <dbReference type="ARBA" id="ARBA00023136"/>
    </source>
</evidence>
<dbReference type="RefSeq" id="WP_185274056.1">
    <property type="nucleotide sequence ID" value="NZ_CP055156.1"/>
</dbReference>
<feature type="domain" description="SusD-like N-terminal" evidence="8">
    <location>
        <begin position="21"/>
        <end position="222"/>
    </location>
</feature>
<dbReference type="Gene3D" id="1.25.40.390">
    <property type="match status" value="1"/>
</dbReference>
<dbReference type="GO" id="GO:0009279">
    <property type="term" value="C:cell outer membrane"/>
    <property type="evidence" value="ECO:0007669"/>
    <property type="project" value="UniProtKB-SubCell"/>
</dbReference>
<feature type="signal peptide" evidence="6">
    <location>
        <begin position="1"/>
        <end position="19"/>
    </location>
</feature>
<dbReference type="EMBL" id="CP055156">
    <property type="protein sequence ID" value="QNF33204.1"/>
    <property type="molecule type" value="Genomic_DNA"/>
</dbReference>
<keyword evidence="4" id="KW-0472">Membrane</keyword>
<protein>
    <submittedName>
        <fullName evidence="9">RagB/SusD family nutrient uptake outer membrane protein</fullName>
    </submittedName>
</protein>
<keyword evidence="5" id="KW-0998">Cell outer membrane</keyword>
<dbReference type="InterPro" id="IPR012944">
    <property type="entry name" value="SusD_RagB_dom"/>
</dbReference>
<dbReference type="KEGG" id="aswu:HUW51_10870"/>
<dbReference type="Pfam" id="PF14322">
    <property type="entry name" value="SusD-like_3"/>
    <property type="match status" value="1"/>
</dbReference>
<evidence type="ECO:0000256" key="3">
    <source>
        <dbReference type="ARBA" id="ARBA00022729"/>
    </source>
</evidence>
<accession>A0A7G7G7S0</accession>
<evidence type="ECO:0000256" key="1">
    <source>
        <dbReference type="ARBA" id="ARBA00004442"/>
    </source>
</evidence>
<comment type="similarity">
    <text evidence="2">Belongs to the SusD family.</text>
</comment>
<feature type="chain" id="PRO_5028859487" evidence="6">
    <location>
        <begin position="20"/>
        <end position="481"/>
    </location>
</feature>
<evidence type="ECO:0000259" key="7">
    <source>
        <dbReference type="Pfam" id="PF07980"/>
    </source>
</evidence>
<sequence length="481" mass="53285">MKNKIYMLGLMSILLSSCSDDFLELAPISNANVQNFYRNAQDMQVAVNAAYSALQLEGQYRTAYWQMGEVRSDNTMNMDVAGNFPDAEIDLFKTAASNSIITAAWNDNYRGILLCNVVQDRIAAVTMDEALKNQYLGEVKFLRGLMYFNLVRIFGDVPLVLKETKSVEEGYQQPRVAKALIYEQIVKDLTEATQSLPDKFTGNDIGRATKGAALALLGKVYLTQKDYAAAAAKLKEVISSGTFQLVPDYANLWGPANENNVESIFEVQFKKGGTGTGSNFYNQFAPWNSETAVTGVGFASGKNLPTADIANAYEPHDLRKASSMAESYVKNGVAVEDKYTIKYRDLQPFAAADADNNWVVLRYADVLLMYAEALNALNQGPSQEAYDVVNAVRNRAGLEALPTGLTYESFSSALEHERQVELAFEGHRWFDLVRTDRAIPVMNAHFNGTLTIDEHHLVFPVPQSQINVNPEGIPQNPGYTF</sequence>
<dbReference type="PROSITE" id="PS51257">
    <property type="entry name" value="PROKAR_LIPOPROTEIN"/>
    <property type="match status" value="1"/>
</dbReference>
<dbReference type="Pfam" id="PF07980">
    <property type="entry name" value="SusD_RagB"/>
    <property type="match status" value="1"/>
</dbReference>
<evidence type="ECO:0000313" key="9">
    <source>
        <dbReference type="EMBL" id="QNF33204.1"/>
    </source>
</evidence>
<keyword evidence="3 6" id="KW-0732">Signal</keyword>
<evidence type="ECO:0000259" key="8">
    <source>
        <dbReference type="Pfam" id="PF14322"/>
    </source>
</evidence>
<gene>
    <name evidence="9" type="ORF">HUW51_10870</name>
</gene>
<evidence type="ECO:0000256" key="5">
    <source>
        <dbReference type="ARBA" id="ARBA00023237"/>
    </source>
</evidence>
<evidence type="ECO:0000256" key="2">
    <source>
        <dbReference type="ARBA" id="ARBA00006275"/>
    </source>
</evidence>
<dbReference type="AlphaFoldDB" id="A0A7G7G7S0"/>
<dbReference type="CDD" id="cd08977">
    <property type="entry name" value="SusD"/>
    <property type="match status" value="1"/>
</dbReference>
<feature type="domain" description="RagB/SusD" evidence="7">
    <location>
        <begin position="354"/>
        <end position="479"/>
    </location>
</feature>
<comment type="subcellular location">
    <subcellularLocation>
        <location evidence="1">Cell outer membrane</location>
    </subcellularLocation>
</comment>
<reference evidence="9 10" key="1">
    <citation type="journal article" date="2018" name="Int. J. Syst. Evol. Microbiol.">
        <title>Adhaeribacter swui sp. nov., isolated from wet mud.</title>
        <authorList>
            <person name="Kim D.U."/>
            <person name="Kim K.W."/>
            <person name="Kang M.S."/>
            <person name="Kim J.Y."/>
            <person name="Jang J.H."/>
            <person name="Kim M.K."/>
        </authorList>
    </citation>
    <scope>NUCLEOTIDE SEQUENCE [LARGE SCALE GENOMIC DNA]</scope>
    <source>
        <strain evidence="9 10">KCTC 52873</strain>
    </source>
</reference>
<dbReference type="InterPro" id="IPR011990">
    <property type="entry name" value="TPR-like_helical_dom_sf"/>
</dbReference>
<proteinExistence type="inferred from homology"/>
<evidence type="ECO:0000256" key="6">
    <source>
        <dbReference type="SAM" id="SignalP"/>
    </source>
</evidence>
<dbReference type="InterPro" id="IPR033985">
    <property type="entry name" value="SusD-like_N"/>
</dbReference>
<name>A0A7G7G7S0_9BACT</name>